<reference evidence="1 2" key="2">
    <citation type="journal article" date="2022" name="Mol. Ecol. Resour.">
        <title>The genomes of chicory, endive, great burdock and yacon provide insights into Asteraceae paleo-polyploidization history and plant inulin production.</title>
        <authorList>
            <person name="Fan W."/>
            <person name="Wang S."/>
            <person name="Wang H."/>
            <person name="Wang A."/>
            <person name="Jiang F."/>
            <person name="Liu H."/>
            <person name="Zhao H."/>
            <person name="Xu D."/>
            <person name="Zhang Y."/>
        </authorList>
    </citation>
    <scope>NUCLEOTIDE SEQUENCE [LARGE SCALE GENOMIC DNA]</scope>
    <source>
        <strain evidence="2">cv. Yunnan</strain>
        <tissue evidence="1">Leaves</tissue>
    </source>
</reference>
<comment type="caution">
    <text evidence="1">The sequence shown here is derived from an EMBL/GenBank/DDBJ whole genome shotgun (WGS) entry which is preliminary data.</text>
</comment>
<evidence type="ECO:0000313" key="1">
    <source>
        <dbReference type="EMBL" id="KAI3802404.1"/>
    </source>
</evidence>
<protein>
    <submittedName>
        <fullName evidence="1">Uncharacterized protein</fullName>
    </submittedName>
</protein>
<sequence>MSFKPAFFFRLPSSHLFRDSRASKDDDETTNTSCSTADPSASGAQKKFQNPNFSLPIISLISVSSKQRSPFPSNDAGGHGERLRERVPAPFQNGGRGWADLEIQDEIKEKEGNEEEEQKGGKMNVCEECGASFRKPAHLRQHMQSHSLEVSFLTENGNTKDDLKLPTDDALLTQNVILQFLKALSLANNKRNPYSSGVDGEALRTTLASRVTPLYKHRKESSPENQGDVRLLEVQGERRII</sequence>
<organism evidence="1 2">
    <name type="scientific">Smallanthus sonchifolius</name>
    <dbReference type="NCBI Taxonomy" id="185202"/>
    <lineage>
        <taxon>Eukaryota</taxon>
        <taxon>Viridiplantae</taxon>
        <taxon>Streptophyta</taxon>
        <taxon>Embryophyta</taxon>
        <taxon>Tracheophyta</taxon>
        <taxon>Spermatophyta</taxon>
        <taxon>Magnoliopsida</taxon>
        <taxon>eudicotyledons</taxon>
        <taxon>Gunneridae</taxon>
        <taxon>Pentapetalae</taxon>
        <taxon>asterids</taxon>
        <taxon>campanulids</taxon>
        <taxon>Asterales</taxon>
        <taxon>Asteraceae</taxon>
        <taxon>Asteroideae</taxon>
        <taxon>Heliantheae alliance</taxon>
        <taxon>Millerieae</taxon>
        <taxon>Smallanthus</taxon>
    </lineage>
</organism>
<gene>
    <name evidence="1" type="ORF">L1987_30536</name>
</gene>
<name>A0ACB9I2G5_9ASTR</name>
<dbReference type="EMBL" id="CM042027">
    <property type="protein sequence ID" value="KAI3802404.1"/>
    <property type="molecule type" value="Genomic_DNA"/>
</dbReference>
<accession>A0ACB9I2G5</accession>
<keyword evidence="2" id="KW-1185">Reference proteome</keyword>
<dbReference type="Proteomes" id="UP001056120">
    <property type="component" value="Linkage Group LG10"/>
</dbReference>
<proteinExistence type="predicted"/>
<evidence type="ECO:0000313" key="2">
    <source>
        <dbReference type="Proteomes" id="UP001056120"/>
    </source>
</evidence>
<reference evidence="2" key="1">
    <citation type="journal article" date="2022" name="Mol. Ecol. Resour.">
        <title>The genomes of chicory, endive, great burdock and yacon provide insights into Asteraceae palaeo-polyploidization history and plant inulin production.</title>
        <authorList>
            <person name="Fan W."/>
            <person name="Wang S."/>
            <person name="Wang H."/>
            <person name="Wang A."/>
            <person name="Jiang F."/>
            <person name="Liu H."/>
            <person name="Zhao H."/>
            <person name="Xu D."/>
            <person name="Zhang Y."/>
        </authorList>
    </citation>
    <scope>NUCLEOTIDE SEQUENCE [LARGE SCALE GENOMIC DNA]</scope>
    <source>
        <strain evidence="2">cv. Yunnan</strain>
    </source>
</reference>